<comment type="caution">
    <text evidence="1">The sequence shown here is derived from an EMBL/GenBank/DDBJ whole genome shotgun (WGS) entry which is preliminary data.</text>
</comment>
<dbReference type="EMBL" id="VSSQ01085838">
    <property type="protein sequence ID" value="MPN33364.1"/>
    <property type="molecule type" value="Genomic_DNA"/>
</dbReference>
<evidence type="ECO:0000313" key="1">
    <source>
        <dbReference type="EMBL" id="MPN33364.1"/>
    </source>
</evidence>
<accession>A0A645HB88</accession>
<protein>
    <submittedName>
        <fullName evidence="1">Uncharacterized protein</fullName>
    </submittedName>
</protein>
<sequence length="110" mass="12133">MEAEITDLKLFHELEGRMDARLGALHIVALLIPGTEDGDAAEGIRSPVGEGMPPTHCKAQVVFHFLAGDDFCGIIIFERERIFALGAFILDLPDLFKIGHDCMCSFGKFR</sequence>
<dbReference type="AlphaFoldDB" id="A0A645HB88"/>
<name>A0A645HB88_9ZZZZ</name>
<gene>
    <name evidence="1" type="ORF">SDC9_180850</name>
</gene>
<proteinExistence type="predicted"/>
<organism evidence="1">
    <name type="scientific">bioreactor metagenome</name>
    <dbReference type="NCBI Taxonomy" id="1076179"/>
    <lineage>
        <taxon>unclassified sequences</taxon>
        <taxon>metagenomes</taxon>
        <taxon>ecological metagenomes</taxon>
    </lineage>
</organism>
<reference evidence="1" key="1">
    <citation type="submission" date="2019-08" db="EMBL/GenBank/DDBJ databases">
        <authorList>
            <person name="Kucharzyk K."/>
            <person name="Murdoch R.W."/>
            <person name="Higgins S."/>
            <person name="Loffler F."/>
        </authorList>
    </citation>
    <scope>NUCLEOTIDE SEQUENCE</scope>
</reference>